<dbReference type="Gene3D" id="2.40.70.10">
    <property type="entry name" value="Acid Proteases"/>
    <property type="match status" value="1"/>
</dbReference>
<dbReference type="EMBL" id="SDEE01001279">
    <property type="protein sequence ID" value="RXW12345.1"/>
    <property type="molecule type" value="Genomic_DNA"/>
</dbReference>
<keyword evidence="2" id="KW-0479">Metal-binding</keyword>
<reference evidence="5 6" key="1">
    <citation type="submission" date="2019-01" db="EMBL/GenBank/DDBJ databases">
        <title>Draft genome sequence of Psathyrella aberdarensis IHI B618.</title>
        <authorList>
            <person name="Buettner E."/>
            <person name="Kellner H."/>
        </authorList>
    </citation>
    <scope>NUCLEOTIDE SEQUENCE [LARGE SCALE GENOMIC DNA]</scope>
    <source>
        <strain evidence="5 6">IHI B618</strain>
    </source>
</reference>
<dbReference type="STRING" id="2316362.A0A4Q2D2H1"/>
<evidence type="ECO:0000256" key="3">
    <source>
        <dbReference type="SAM" id="MobiDB-lite"/>
    </source>
</evidence>
<feature type="compositionally biased region" description="Low complexity" evidence="3">
    <location>
        <begin position="281"/>
        <end position="295"/>
    </location>
</feature>
<evidence type="ECO:0000313" key="5">
    <source>
        <dbReference type="EMBL" id="RXW12345.1"/>
    </source>
</evidence>
<dbReference type="PROSITE" id="PS50158">
    <property type="entry name" value="ZF_CCHC"/>
    <property type="match status" value="1"/>
</dbReference>
<evidence type="ECO:0000259" key="4">
    <source>
        <dbReference type="PROSITE" id="PS50158"/>
    </source>
</evidence>
<feature type="domain" description="CCHC-type" evidence="4">
    <location>
        <begin position="313"/>
        <end position="327"/>
    </location>
</feature>
<gene>
    <name evidence="5" type="ORF">EST38_g13511</name>
</gene>
<dbReference type="Proteomes" id="UP000290288">
    <property type="component" value="Unassembled WGS sequence"/>
</dbReference>
<dbReference type="GO" id="GO:0006397">
    <property type="term" value="P:mRNA processing"/>
    <property type="evidence" value="ECO:0007669"/>
    <property type="project" value="UniProtKB-KW"/>
</dbReference>
<feature type="compositionally biased region" description="Pro residues" evidence="3">
    <location>
        <begin position="213"/>
        <end position="229"/>
    </location>
</feature>
<dbReference type="InterPro" id="IPR021109">
    <property type="entry name" value="Peptidase_aspartic_dom_sf"/>
</dbReference>
<dbReference type="Pfam" id="PF13650">
    <property type="entry name" value="Asp_protease_2"/>
    <property type="match status" value="1"/>
</dbReference>
<keyword evidence="6" id="KW-1185">Reference proteome</keyword>
<keyword evidence="1" id="KW-0507">mRNA processing</keyword>
<comment type="caution">
    <text evidence="5">The sequence shown here is derived from an EMBL/GenBank/DDBJ whole genome shotgun (WGS) entry which is preliminary data.</text>
</comment>
<feature type="region of interest" description="Disordered" evidence="3">
    <location>
        <begin position="263"/>
        <end position="305"/>
    </location>
</feature>
<organism evidence="5 6">
    <name type="scientific">Candolleomyces aberdarensis</name>
    <dbReference type="NCBI Taxonomy" id="2316362"/>
    <lineage>
        <taxon>Eukaryota</taxon>
        <taxon>Fungi</taxon>
        <taxon>Dikarya</taxon>
        <taxon>Basidiomycota</taxon>
        <taxon>Agaricomycotina</taxon>
        <taxon>Agaricomycetes</taxon>
        <taxon>Agaricomycetidae</taxon>
        <taxon>Agaricales</taxon>
        <taxon>Agaricineae</taxon>
        <taxon>Psathyrellaceae</taxon>
        <taxon>Candolleomyces</taxon>
    </lineage>
</organism>
<sequence>MSDDGGESFLLKANMPARNERRAPSFNGSGAFLPQFFRDYEAVATAAGLDTSLWLSKVLDYARVEDYDLWKQVSEQPRVTWDEFKKQIAKFYAGADDERKYTLSDLEQLCETTSAKVSLSRSDFSDLYRKFYTIVTYLKSKDRISDREASRQLLLAINLDIRRRVRAQLRAMEPTHYPDDPWTISQIVDAANIVLATSASEVDYSTTRAPVSQPLPPPVPLPPPMPAPRPTTDVSALVDPERFSKLNDSFATAISTFTNMVESFNNNNRSRGQGHSQQASQPNYQQNQQYQQPQGGNRGNGGGGRVRQWSDDCAWCSDDGHYKKDCPLLADYVRRGLCRFDDAGMVILPNGDRVGRSTAPGRNLSQRVDNWYKTQRLVSQSTSNPSPSTVSSNIIGIVDSHEEFEIPASLELDLPSPIVVTSAKLEEVTESGPEYANPDDLPLLEAAHAQMSMKIEAARKEARKRGPVTRSAAKNKSDDGHNGGGKQDVTPAPSSPKSKASPASNPTAPKNGLVSTPAPKPPAGVSVNDGSPQFRYQSAIEDSQTAAKLVERSLNSPISLSVRELLGVSSDVRKAVKDLVSSKRVPAAGGTEAATYLEEAVDEGEVVSSFLAALPPAPSGIIVANHTESLRTIEVNLENRLKVHAILDEGSQIIGLRRELWERLHIPVRSDHVMTMEAANSSKNRTRGLLPNLKVSVGHCSFYLQVQVIDDASYDMLLGRPFHTLSQALVKHFRNGDALITLIDPNTEAVITVPTKPRSRSNEHGAAKVNFLA</sequence>
<dbReference type="SUPFAM" id="SSF57756">
    <property type="entry name" value="Retrovirus zinc finger-like domains"/>
    <property type="match status" value="1"/>
</dbReference>
<protein>
    <recommendedName>
        <fullName evidence="4">CCHC-type domain-containing protein</fullName>
    </recommendedName>
</protein>
<dbReference type="AlphaFoldDB" id="A0A4Q2D2H1"/>
<keyword evidence="2" id="KW-0862">Zinc</keyword>
<dbReference type="GO" id="GO:0003676">
    <property type="term" value="F:nucleic acid binding"/>
    <property type="evidence" value="ECO:0007669"/>
    <property type="project" value="InterPro"/>
</dbReference>
<dbReference type="CDD" id="cd00303">
    <property type="entry name" value="retropepsin_like"/>
    <property type="match status" value="1"/>
</dbReference>
<dbReference type="InterPro" id="IPR001878">
    <property type="entry name" value="Znf_CCHC"/>
</dbReference>
<feature type="region of interest" description="Disordered" evidence="3">
    <location>
        <begin position="459"/>
        <end position="532"/>
    </location>
</feature>
<feature type="compositionally biased region" description="Gly residues" evidence="3">
    <location>
        <begin position="296"/>
        <end position="305"/>
    </location>
</feature>
<dbReference type="InterPro" id="IPR036875">
    <property type="entry name" value="Znf_CCHC_sf"/>
</dbReference>
<feature type="region of interest" description="Disordered" evidence="3">
    <location>
        <begin position="205"/>
        <end position="234"/>
    </location>
</feature>
<accession>A0A4Q2D2H1</accession>
<feature type="compositionally biased region" description="Low complexity" evidence="3">
    <location>
        <begin position="490"/>
        <end position="511"/>
    </location>
</feature>
<name>A0A4Q2D2H1_9AGAR</name>
<proteinExistence type="predicted"/>
<feature type="compositionally biased region" description="Polar residues" evidence="3">
    <location>
        <begin position="263"/>
        <end position="280"/>
    </location>
</feature>
<keyword evidence="2" id="KW-0863">Zinc-finger</keyword>
<dbReference type="GO" id="GO:0008270">
    <property type="term" value="F:zinc ion binding"/>
    <property type="evidence" value="ECO:0007669"/>
    <property type="project" value="UniProtKB-KW"/>
</dbReference>
<evidence type="ECO:0000256" key="1">
    <source>
        <dbReference type="ARBA" id="ARBA00022664"/>
    </source>
</evidence>
<dbReference type="OrthoDB" id="5596707at2759"/>
<evidence type="ECO:0000313" key="6">
    <source>
        <dbReference type="Proteomes" id="UP000290288"/>
    </source>
</evidence>
<evidence type="ECO:0000256" key="2">
    <source>
        <dbReference type="PROSITE-ProRule" id="PRU00047"/>
    </source>
</evidence>